<evidence type="ECO:0000259" key="2">
    <source>
        <dbReference type="PROSITE" id="PS50097"/>
    </source>
</evidence>
<sequence length="357" mass="40102">MSNSQRLSNVTPRLNPPQAAGGTRGDISLQLSRLYVAADILLDRALQNNIIDEFTILAGGGEFMLGRQCIPYVWKETAQDCGLRRFYLDLVACSETEESLTRFKNHGFLAEDFSPSYVELITVLAGASEEPFNVHKDVLCKKSDFFVAACSRQWMDGQQKTVRVPAIEPHIFAVYVHWLYSDKVDIEGSTENIGAPWKDNRHHSVKDLYRLAMLYVAADVVLDAALKDAIIDNLTVKVERNKTLALDGECVVYACQHTVRGCALQRCFVDRVLSCEPFMRQGFLENYEQMLPKEFFCDLAARVFGLAKECAYSDFRPKVSRRDLYRDSPDAAEGGTPRRIRPSANGVTSVTPICFST</sequence>
<dbReference type="Pfam" id="PF00651">
    <property type="entry name" value="BTB"/>
    <property type="match status" value="1"/>
</dbReference>
<keyword evidence="4" id="KW-1185">Reference proteome</keyword>
<dbReference type="CDD" id="cd18186">
    <property type="entry name" value="BTB_POZ_ZBTB_KLHL-like"/>
    <property type="match status" value="1"/>
</dbReference>
<feature type="compositionally biased region" description="Polar residues" evidence="1">
    <location>
        <begin position="1"/>
        <end position="12"/>
    </location>
</feature>
<dbReference type="AlphaFoldDB" id="A0AAV9J4U8"/>
<dbReference type="PANTHER" id="PTHR47843:SF2">
    <property type="entry name" value="BTB DOMAIN-CONTAINING PROTEIN"/>
    <property type="match status" value="1"/>
</dbReference>
<organism evidence="3 4">
    <name type="scientific">Oleoguttula mirabilis</name>
    <dbReference type="NCBI Taxonomy" id="1507867"/>
    <lineage>
        <taxon>Eukaryota</taxon>
        <taxon>Fungi</taxon>
        <taxon>Dikarya</taxon>
        <taxon>Ascomycota</taxon>
        <taxon>Pezizomycotina</taxon>
        <taxon>Dothideomycetes</taxon>
        <taxon>Dothideomycetidae</taxon>
        <taxon>Mycosphaerellales</taxon>
        <taxon>Teratosphaeriaceae</taxon>
        <taxon>Oleoguttula</taxon>
    </lineage>
</organism>
<evidence type="ECO:0000313" key="3">
    <source>
        <dbReference type="EMBL" id="KAK4539869.1"/>
    </source>
</evidence>
<proteinExistence type="predicted"/>
<name>A0AAV9J4U8_9PEZI</name>
<dbReference type="InterPro" id="IPR000210">
    <property type="entry name" value="BTB/POZ_dom"/>
</dbReference>
<evidence type="ECO:0000313" key="4">
    <source>
        <dbReference type="Proteomes" id="UP001324427"/>
    </source>
</evidence>
<comment type="caution">
    <text evidence="3">The sequence shown here is derived from an EMBL/GenBank/DDBJ whole genome shotgun (WGS) entry which is preliminary data.</text>
</comment>
<dbReference type="Gene3D" id="3.30.710.10">
    <property type="entry name" value="Potassium Channel Kv1.1, Chain A"/>
    <property type="match status" value="1"/>
</dbReference>
<dbReference type="PANTHER" id="PTHR47843">
    <property type="entry name" value="BTB DOMAIN-CONTAINING PROTEIN-RELATED"/>
    <property type="match status" value="1"/>
</dbReference>
<dbReference type="PROSITE" id="PS50097">
    <property type="entry name" value="BTB"/>
    <property type="match status" value="1"/>
</dbReference>
<reference evidence="3 4" key="1">
    <citation type="submission" date="2021-11" db="EMBL/GenBank/DDBJ databases">
        <title>Black yeast isolated from Biological Soil Crust.</title>
        <authorList>
            <person name="Kurbessoian T."/>
        </authorList>
    </citation>
    <scope>NUCLEOTIDE SEQUENCE [LARGE SCALE GENOMIC DNA]</scope>
    <source>
        <strain evidence="3 4">CCFEE 5522</strain>
    </source>
</reference>
<gene>
    <name evidence="3" type="ORF">LTR36_010263</name>
</gene>
<feature type="region of interest" description="Disordered" evidence="1">
    <location>
        <begin position="326"/>
        <end position="347"/>
    </location>
</feature>
<dbReference type="Proteomes" id="UP001324427">
    <property type="component" value="Unassembled WGS sequence"/>
</dbReference>
<protein>
    <recommendedName>
        <fullName evidence="2">BTB domain-containing protein</fullName>
    </recommendedName>
</protein>
<dbReference type="SUPFAM" id="SSF54695">
    <property type="entry name" value="POZ domain"/>
    <property type="match status" value="1"/>
</dbReference>
<feature type="region of interest" description="Disordered" evidence="1">
    <location>
        <begin position="1"/>
        <end position="22"/>
    </location>
</feature>
<dbReference type="EMBL" id="JAVFHQ010000080">
    <property type="protein sequence ID" value="KAK4539869.1"/>
    <property type="molecule type" value="Genomic_DNA"/>
</dbReference>
<dbReference type="InterPro" id="IPR011333">
    <property type="entry name" value="SKP1/BTB/POZ_sf"/>
</dbReference>
<accession>A0AAV9J4U8</accession>
<feature type="domain" description="BTB" evidence="2">
    <location>
        <begin position="118"/>
        <end position="188"/>
    </location>
</feature>
<evidence type="ECO:0000256" key="1">
    <source>
        <dbReference type="SAM" id="MobiDB-lite"/>
    </source>
</evidence>